<protein>
    <submittedName>
        <fullName evidence="3">Class A beta-lactamase-related serine hydrolase</fullName>
    </submittedName>
</protein>
<keyword evidence="4" id="KW-1185">Reference proteome</keyword>
<accession>A0A3N5YBQ3</accession>
<dbReference type="GO" id="GO:0016787">
    <property type="term" value="F:hydrolase activity"/>
    <property type="evidence" value="ECO:0007669"/>
    <property type="project" value="UniProtKB-KW"/>
</dbReference>
<dbReference type="InterPro" id="IPR050789">
    <property type="entry name" value="Diverse_Enzym_Activities"/>
</dbReference>
<evidence type="ECO:0000313" key="4">
    <source>
        <dbReference type="Proteomes" id="UP000275281"/>
    </source>
</evidence>
<feature type="chain" id="PRO_5018257798" evidence="1">
    <location>
        <begin position="26"/>
        <end position="410"/>
    </location>
</feature>
<dbReference type="Pfam" id="PF00144">
    <property type="entry name" value="Beta-lactamase"/>
    <property type="match status" value="1"/>
</dbReference>
<dbReference type="InterPro" id="IPR001466">
    <property type="entry name" value="Beta-lactam-related"/>
</dbReference>
<organism evidence="3 4">
    <name type="scientific">Alteromonas sediminis</name>
    <dbReference type="NCBI Taxonomy" id="2259342"/>
    <lineage>
        <taxon>Bacteria</taxon>
        <taxon>Pseudomonadati</taxon>
        <taxon>Pseudomonadota</taxon>
        <taxon>Gammaproteobacteria</taxon>
        <taxon>Alteromonadales</taxon>
        <taxon>Alteromonadaceae</taxon>
        <taxon>Alteromonas/Salinimonas group</taxon>
        <taxon>Alteromonas</taxon>
    </lineage>
</organism>
<evidence type="ECO:0000259" key="2">
    <source>
        <dbReference type="Pfam" id="PF00144"/>
    </source>
</evidence>
<dbReference type="SUPFAM" id="SSF56601">
    <property type="entry name" value="beta-lactamase/transpeptidase-like"/>
    <property type="match status" value="1"/>
</dbReference>
<dbReference type="Gene3D" id="3.40.710.10">
    <property type="entry name" value="DD-peptidase/beta-lactamase superfamily"/>
    <property type="match status" value="1"/>
</dbReference>
<sequence>MQILKNKALWITSFLIIGLCQAALAQQLAPTATPEEAKITHWQMPAIGRGFMEIPELETAYINPQPTAHDDGIEVGKLSDYVNDTSAVIRLAKEMAEGQHGSYDSLLISQNGKLLFESYFKRGRIDLPHPQSSAGKAYIGLTLGRAIQKGYLSMSDLDKPIVHFFDQLQPEKFVEGVETITLRKALTMRGGLQISDEAREALNTRTDLKGQAFVQYLFEHTAPVTPASQAFSYGNYNPSLVLHVVDALVPGSVWAFIENELMAKMGIKNYDLSRNSASRLPDQWSITSRAMVKIGHLVRNKGVWNNEQLIPSAFISQTIDRVVLTGDESIFGGGKSVSNQGYGYFWWVTDIEFNGKHYYATSAQGGGGMYILRINELDLQIVTTAHHRNDATQQVIAEHLLPVFVKATRR</sequence>
<evidence type="ECO:0000256" key="1">
    <source>
        <dbReference type="SAM" id="SignalP"/>
    </source>
</evidence>
<dbReference type="OrthoDB" id="9814204at2"/>
<reference evidence="3 4" key="1">
    <citation type="submission" date="2018-11" db="EMBL/GenBank/DDBJ databases">
        <authorList>
            <person name="Ye M.-Q."/>
            <person name="Du Z.-J."/>
        </authorList>
    </citation>
    <scope>NUCLEOTIDE SEQUENCE [LARGE SCALE GENOMIC DNA]</scope>
    <source>
        <strain evidence="3 4">U0105</strain>
    </source>
</reference>
<comment type="caution">
    <text evidence="3">The sequence shown here is derived from an EMBL/GenBank/DDBJ whole genome shotgun (WGS) entry which is preliminary data.</text>
</comment>
<feature type="domain" description="Beta-lactamase-related" evidence="2">
    <location>
        <begin position="99"/>
        <end position="389"/>
    </location>
</feature>
<dbReference type="RefSeq" id="WP_124027853.1">
    <property type="nucleotide sequence ID" value="NZ_JBHRSN010000006.1"/>
</dbReference>
<keyword evidence="3" id="KW-0378">Hydrolase</keyword>
<name>A0A3N5YBQ3_9ALTE</name>
<proteinExistence type="predicted"/>
<keyword evidence="1" id="KW-0732">Signal</keyword>
<feature type="signal peptide" evidence="1">
    <location>
        <begin position="1"/>
        <end position="25"/>
    </location>
</feature>
<dbReference type="InterPro" id="IPR012338">
    <property type="entry name" value="Beta-lactam/transpept-like"/>
</dbReference>
<gene>
    <name evidence="3" type="ORF">DRW07_10395</name>
</gene>
<dbReference type="Proteomes" id="UP000275281">
    <property type="component" value="Unassembled WGS sequence"/>
</dbReference>
<evidence type="ECO:0000313" key="3">
    <source>
        <dbReference type="EMBL" id="RPJ66495.1"/>
    </source>
</evidence>
<dbReference type="PANTHER" id="PTHR43283">
    <property type="entry name" value="BETA-LACTAMASE-RELATED"/>
    <property type="match status" value="1"/>
</dbReference>
<dbReference type="PANTHER" id="PTHR43283:SF7">
    <property type="entry name" value="BETA-LACTAMASE-RELATED DOMAIN-CONTAINING PROTEIN"/>
    <property type="match status" value="1"/>
</dbReference>
<dbReference type="AlphaFoldDB" id="A0A3N5YBQ3"/>
<dbReference type="EMBL" id="RPOK01000003">
    <property type="protein sequence ID" value="RPJ66495.1"/>
    <property type="molecule type" value="Genomic_DNA"/>
</dbReference>